<feature type="domain" description="Cupin type-2" evidence="1">
    <location>
        <begin position="48"/>
        <end position="103"/>
    </location>
</feature>
<gene>
    <name evidence="2" type="ordered locus">Tlie_0363</name>
</gene>
<evidence type="ECO:0000259" key="1">
    <source>
        <dbReference type="Pfam" id="PF07883"/>
    </source>
</evidence>
<dbReference type="InterPro" id="IPR011051">
    <property type="entry name" value="RmlC_Cupin_sf"/>
</dbReference>
<evidence type="ECO:0000313" key="2">
    <source>
        <dbReference type="EMBL" id="AER66100.1"/>
    </source>
</evidence>
<proteinExistence type="predicted"/>
<dbReference type="OrthoDB" id="9798585at2"/>
<organism evidence="2 3">
    <name type="scientific">Thermovirga lienii (strain ATCC BAA-1197 / DSM 17291 / Cas60314)</name>
    <dbReference type="NCBI Taxonomy" id="580340"/>
    <lineage>
        <taxon>Bacteria</taxon>
        <taxon>Thermotogati</taxon>
        <taxon>Synergistota</taxon>
        <taxon>Synergistia</taxon>
        <taxon>Synergistales</taxon>
        <taxon>Thermovirgaceae</taxon>
        <taxon>Thermovirga</taxon>
    </lineage>
</organism>
<dbReference type="Pfam" id="PF07883">
    <property type="entry name" value="Cupin_2"/>
    <property type="match status" value="1"/>
</dbReference>
<protein>
    <submittedName>
        <fullName evidence="2">Cupin 2 conserved barrel domain protein</fullName>
    </submittedName>
</protein>
<dbReference type="CDD" id="cd06981">
    <property type="entry name" value="cupin_reut_a1446"/>
    <property type="match status" value="1"/>
</dbReference>
<dbReference type="SUPFAM" id="SSF51182">
    <property type="entry name" value="RmlC-like cupins"/>
    <property type="match status" value="1"/>
</dbReference>
<dbReference type="Proteomes" id="UP000005868">
    <property type="component" value="Chromosome"/>
</dbReference>
<dbReference type="Gene3D" id="2.60.120.10">
    <property type="entry name" value="Jelly Rolls"/>
    <property type="match status" value="1"/>
</dbReference>
<sequence length="112" mass="13080">MKKGNFYLMPEGEKGQEIIEKLLENQAMWIERITSFGSKTPEGVWYDQDTDEWVLLVKGRAQLEFEDGFLLDLNEGDWVFIPAGERHRVTYTSFDPSCLWLAIHMKKPGERP</sequence>
<evidence type="ECO:0000313" key="3">
    <source>
        <dbReference type="Proteomes" id="UP000005868"/>
    </source>
</evidence>
<accession>G7V766</accession>
<dbReference type="eggNOG" id="COG0662">
    <property type="taxonomic scope" value="Bacteria"/>
</dbReference>
<dbReference type="EMBL" id="CP003096">
    <property type="protein sequence ID" value="AER66100.1"/>
    <property type="molecule type" value="Genomic_DNA"/>
</dbReference>
<dbReference type="STRING" id="580340.Tlie_0363"/>
<reference evidence="3" key="1">
    <citation type="submission" date="2011-10" db="EMBL/GenBank/DDBJ databases">
        <title>The complete genome of chromosome of Thermovirga lienii DSM 17291.</title>
        <authorList>
            <consortium name="US DOE Joint Genome Institute (JGI-PGF)"/>
            <person name="Lucas S."/>
            <person name="Copeland A."/>
            <person name="Lapidus A."/>
            <person name="Glavina del Rio T."/>
            <person name="Dalin E."/>
            <person name="Tice H."/>
            <person name="Bruce D."/>
            <person name="Goodwin L."/>
            <person name="Pitluck S."/>
            <person name="Peters L."/>
            <person name="Mikhailova N."/>
            <person name="Saunders E."/>
            <person name="Kyrpides N."/>
            <person name="Mavromatis K."/>
            <person name="Ivanova N."/>
            <person name="Last F.I."/>
            <person name="Brettin T."/>
            <person name="Detter J.C."/>
            <person name="Han C."/>
            <person name="Larimer F."/>
            <person name="Land M."/>
            <person name="Hauser L."/>
            <person name="Markowitz V."/>
            <person name="Cheng J.-F."/>
            <person name="Hugenholtz P."/>
            <person name="Woyke T."/>
            <person name="Wu D."/>
            <person name="Spring S."/>
            <person name="Schroeder M."/>
            <person name="Brambilla E.-M."/>
            <person name="Klenk H.-P."/>
            <person name="Eisen J.A."/>
        </authorList>
    </citation>
    <scope>NUCLEOTIDE SEQUENCE [LARGE SCALE GENOMIC DNA]</scope>
    <source>
        <strain evidence="3">ATCC BAA-1197 / DSM 17291 / Cas60314</strain>
    </source>
</reference>
<dbReference type="HOGENOM" id="CLU_147397_1_1_0"/>
<name>G7V766_THELD</name>
<dbReference type="AlphaFoldDB" id="G7V766"/>
<reference evidence="2 3" key="2">
    <citation type="journal article" date="2012" name="Stand. Genomic Sci.">
        <title>Genome sequence of the moderately thermophilic, amino-acid-degrading and sulfur-reducing bacterium Thermovirga lienii type strain (Cas60314(T)).</title>
        <authorList>
            <person name="Goker M."/>
            <person name="Saunders E."/>
            <person name="Lapidus A."/>
            <person name="Nolan M."/>
            <person name="Lucas S."/>
            <person name="Hammon N."/>
            <person name="Deshpande S."/>
            <person name="Cheng J.F."/>
            <person name="Han C."/>
            <person name="Tapia R."/>
            <person name="Goodwin L.A."/>
            <person name="Pitluck S."/>
            <person name="Liolios K."/>
            <person name="Mavromatis K."/>
            <person name="Pagani I."/>
            <person name="Ivanova N."/>
            <person name="Mikhailova N."/>
            <person name="Pati A."/>
            <person name="Chen A."/>
            <person name="Palaniappan K."/>
            <person name="Land M."/>
            <person name="Chang Y.J."/>
            <person name="Jeffries C.D."/>
            <person name="Brambilla E.M."/>
            <person name="Rohde M."/>
            <person name="Spring S."/>
            <person name="Detter J.C."/>
            <person name="Woyke T."/>
            <person name="Bristow J."/>
            <person name="Eisen J.A."/>
            <person name="Markowitz V."/>
            <person name="Hugenholtz P."/>
            <person name="Kyrpides N.C."/>
            <person name="Klenk H.P."/>
        </authorList>
    </citation>
    <scope>NUCLEOTIDE SEQUENCE [LARGE SCALE GENOMIC DNA]</scope>
    <source>
        <strain evidence="3">ATCC BAA-1197 / DSM 17291 / Cas60314</strain>
    </source>
</reference>
<keyword evidence="3" id="KW-1185">Reference proteome</keyword>
<dbReference type="InterPro" id="IPR013096">
    <property type="entry name" value="Cupin_2"/>
</dbReference>
<dbReference type="InterPro" id="IPR014710">
    <property type="entry name" value="RmlC-like_jellyroll"/>
</dbReference>
<dbReference type="KEGG" id="tli:Tlie_0363"/>